<dbReference type="OrthoDB" id="9798632at2"/>
<dbReference type="InterPro" id="IPR001509">
    <property type="entry name" value="Epimerase_deHydtase"/>
</dbReference>
<proteinExistence type="predicted"/>
<dbReference type="RefSeq" id="WP_075762858.1">
    <property type="nucleotide sequence ID" value="NZ_MJIL01000052.1"/>
</dbReference>
<dbReference type="AlphaFoldDB" id="A0A1Q9GV71"/>
<reference evidence="3 4" key="1">
    <citation type="submission" date="2016-09" db="EMBL/GenBank/DDBJ databases">
        <title>Photobacterium proteolyticum sp. nov. a protease producing bacterium isolated from ocean sediments of Laizhou Bay.</title>
        <authorList>
            <person name="Li Y."/>
        </authorList>
    </citation>
    <scope>NUCLEOTIDE SEQUENCE [LARGE SCALE GENOMIC DNA]</scope>
    <source>
        <strain evidence="3 4">13-12</strain>
    </source>
</reference>
<dbReference type="SUPFAM" id="SSF51735">
    <property type="entry name" value="NAD(P)-binding Rossmann-fold domains"/>
    <property type="match status" value="1"/>
</dbReference>
<dbReference type="Proteomes" id="UP000186905">
    <property type="component" value="Unassembled WGS sequence"/>
</dbReference>
<evidence type="ECO:0000313" key="3">
    <source>
        <dbReference type="EMBL" id="OLQ79054.1"/>
    </source>
</evidence>
<organism evidence="3 4">
    <name type="scientific">Photobacterium proteolyticum</name>
    <dbReference type="NCBI Taxonomy" id="1903952"/>
    <lineage>
        <taxon>Bacteria</taxon>
        <taxon>Pseudomonadati</taxon>
        <taxon>Pseudomonadota</taxon>
        <taxon>Gammaproteobacteria</taxon>
        <taxon>Vibrionales</taxon>
        <taxon>Vibrionaceae</taxon>
        <taxon>Photobacterium</taxon>
    </lineage>
</organism>
<dbReference type="STRING" id="1903952.BIT28_14555"/>
<dbReference type="InterPro" id="IPR036291">
    <property type="entry name" value="NAD(P)-bd_dom_sf"/>
</dbReference>
<evidence type="ECO:0000259" key="2">
    <source>
        <dbReference type="Pfam" id="PF01370"/>
    </source>
</evidence>
<comment type="subcellular location">
    <subcellularLocation>
        <location evidence="1">Membrane</location>
    </subcellularLocation>
</comment>
<protein>
    <recommendedName>
        <fullName evidence="2">NAD-dependent epimerase/dehydratase domain-containing protein</fullName>
    </recommendedName>
</protein>
<feature type="domain" description="NAD-dependent epimerase/dehydratase" evidence="2">
    <location>
        <begin position="4"/>
        <end position="101"/>
    </location>
</feature>
<name>A0A1Q9GV71_9GAMM</name>
<evidence type="ECO:0000313" key="4">
    <source>
        <dbReference type="Proteomes" id="UP000186905"/>
    </source>
</evidence>
<dbReference type="Pfam" id="PF01370">
    <property type="entry name" value="Epimerase"/>
    <property type="match status" value="1"/>
</dbReference>
<accession>A0A1Q9GV71</accession>
<comment type="caution">
    <text evidence="3">The sequence shown here is derived from an EMBL/GenBank/DDBJ whole genome shotgun (WGS) entry which is preliminary data.</text>
</comment>
<evidence type="ECO:0000256" key="1">
    <source>
        <dbReference type="ARBA" id="ARBA00004370"/>
    </source>
</evidence>
<sequence length="217" mass="23737">MKLIITGATGMVGKGALLEALDSNDVSDVLVVSRRPCDIRHPKLRELLIDGFMKIANVADQLAGYDATLFCLGVSSVGMSEQDYRAATYDLTLAFAHAVLEPNQAMTFCFVSGSGTDINSKTMWSKVKGEAEAALQALPFKGSYMFRPAFIQPLRGIRSRTAIYNAMYSVLKVISPLLIKVFPNYATTTTQLGNAMIQVARHGYDRPVLEAKDITKF</sequence>
<dbReference type="GO" id="GO:0016020">
    <property type="term" value="C:membrane"/>
    <property type="evidence" value="ECO:0007669"/>
    <property type="project" value="UniProtKB-SubCell"/>
</dbReference>
<keyword evidence="4" id="KW-1185">Reference proteome</keyword>
<dbReference type="Gene3D" id="3.40.50.720">
    <property type="entry name" value="NAD(P)-binding Rossmann-like Domain"/>
    <property type="match status" value="1"/>
</dbReference>
<dbReference type="EMBL" id="MJIL01000052">
    <property type="protein sequence ID" value="OLQ79054.1"/>
    <property type="molecule type" value="Genomic_DNA"/>
</dbReference>
<dbReference type="PANTHER" id="PTHR14097">
    <property type="entry name" value="OXIDOREDUCTASE HTATIP2"/>
    <property type="match status" value="1"/>
</dbReference>
<dbReference type="PANTHER" id="PTHR14097:SF8">
    <property type="entry name" value="NAD(P)-BINDING DOMAIN-CONTAINING PROTEIN"/>
    <property type="match status" value="1"/>
</dbReference>
<gene>
    <name evidence="3" type="ORF">BIT28_14555</name>
</gene>